<keyword evidence="11" id="KW-1185">Reference proteome</keyword>
<comment type="subcellular location">
    <subcellularLocation>
        <location evidence="1">Cell inner membrane</location>
        <topology evidence="1">Multi-pass membrane protein</topology>
    </subcellularLocation>
</comment>
<dbReference type="GO" id="GO:0005886">
    <property type="term" value="C:plasma membrane"/>
    <property type="evidence" value="ECO:0007669"/>
    <property type="project" value="UniProtKB-SubCell"/>
</dbReference>
<proteinExistence type="inferred from homology"/>
<evidence type="ECO:0000256" key="4">
    <source>
        <dbReference type="ARBA" id="ARBA00022475"/>
    </source>
</evidence>
<feature type="transmembrane region" description="Helical" evidence="9">
    <location>
        <begin position="172"/>
        <end position="189"/>
    </location>
</feature>
<dbReference type="GO" id="GO:0015366">
    <property type="term" value="F:malate:proton symporter activity"/>
    <property type="evidence" value="ECO:0007669"/>
    <property type="project" value="TreeGrafter"/>
</dbReference>
<feature type="transmembrane region" description="Helical" evidence="9">
    <location>
        <begin position="95"/>
        <end position="117"/>
    </location>
</feature>
<dbReference type="Gene3D" id="1.10.3860.10">
    <property type="entry name" value="Sodium:dicarboxylate symporter"/>
    <property type="match status" value="1"/>
</dbReference>
<dbReference type="AlphaFoldDB" id="A0A1M7T2R0"/>
<dbReference type="Pfam" id="PF00375">
    <property type="entry name" value="SDF"/>
    <property type="match status" value="1"/>
</dbReference>
<evidence type="ECO:0000256" key="8">
    <source>
        <dbReference type="ARBA" id="ARBA00023136"/>
    </source>
</evidence>
<dbReference type="FunFam" id="1.10.3860.10:FF:000001">
    <property type="entry name" value="C4-dicarboxylate transport protein"/>
    <property type="match status" value="1"/>
</dbReference>
<dbReference type="SUPFAM" id="SSF118215">
    <property type="entry name" value="Proton glutamate symport protein"/>
    <property type="match status" value="1"/>
</dbReference>
<keyword evidence="3" id="KW-0813">Transport</keyword>
<feature type="transmembrane region" description="Helical" evidence="9">
    <location>
        <begin position="196"/>
        <end position="229"/>
    </location>
</feature>
<dbReference type="EMBL" id="LT670849">
    <property type="protein sequence ID" value="SHN64954.1"/>
    <property type="molecule type" value="Genomic_DNA"/>
</dbReference>
<evidence type="ECO:0000256" key="1">
    <source>
        <dbReference type="ARBA" id="ARBA00004429"/>
    </source>
</evidence>
<dbReference type="PROSITE" id="PS00714">
    <property type="entry name" value="NA_DICARBOXYL_SYMP_2"/>
    <property type="match status" value="1"/>
</dbReference>
<evidence type="ECO:0000256" key="6">
    <source>
        <dbReference type="ARBA" id="ARBA00022847"/>
    </source>
</evidence>
<feature type="transmembrane region" description="Helical" evidence="9">
    <location>
        <begin position="328"/>
        <end position="352"/>
    </location>
</feature>
<dbReference type="RefSeq" id="WP_072816666.1">
    <property type="nucleotide sequence ID" value="NZ_LT670849.1"/>
</dbReference>
<evidence type="ECO:0000256" key="7">
    <source>
        <dbReference type="ARBA" id="ARBA00022989"/>
    </source>
</evidence>
<keyword evidence="5 9" id="KW-0812">Transmembrane</keyword>
<dbReference type="GO" id="GO:0015141">
    <property type="term" value="F:succinate transmembrane transporter activity"/>
    <property type="evidence" value="ECO:0007669"/>
    <property type="project" value="TreeGrafter"/>
</dbReference>
<dbReference type="GO" id="GO:0070778">
    <property type="term" value="P:L-aspartate transmembrane transport"/>
    <property type="evidence" value="ECO:0007669"/>
    <property type="project" value="TreeGrafter"/>
</dbReference>
<dbReference type="GO" id="GO:0015138">
    <property type="term" value="F:fumarate transmembrane transporter activity"/>
    <property type="evidence" value="ECO:0007669"/>
    <property type="project" value="TreeGrafter"/>
</dbReference>
<dbReference type="Proteomes" id="UP000184096">
    <property type="component" value="Chromosome I"/>
</dbReference>
<keyword evidence="8 9" id="KW-0472">Membrane</keyword>
<dbReference type="OrthoDB" id="9766690at2"/>
<feature type="transmembrane region" description="Helical" evidence="9">
    <location>
        <begin position="62"/>
        <end position="83"/>
    </location>
</feature>
<gene>
    <name evidence="10" type="ORF">SAMN05444170_0647</name>
</gene>
<feature type="transmembrane region" description="Helical" evidence="9">
    <location>
        <begin position="31"/>
        <end position="50"/>
    </location>
</feature>
<organism evidence="10 11">
    <name type="scientific">Bradyrhizobium erythrophlei</name>
    <dbReference type="NCBI Taxonomy" id="1437360"/>
    <lineage>
        <taxon>Bacteria</taxon>
        <taxon>Pseudomonadati</taxon>
        <taxon>Pseudomonadota</taxon>
        <taxon>Alphaproteobacteria</taxon>
        <taxon>Hyphomicrobiales</taxon>
        <taxon>Nitrobacteraceae</taxon>
        <taxon>Bradyrhizobium</taxon>
    </lineage>
</organism>
<dbReference type="InterPro" id="IPR018107">
    <property type="entry name" value="Na-dicarboxylate_symporter_CS"/>
</dbReference>
<evidence type="ECO:0000313" key="10">
    <source>
        <dbReference type="EMBL" id="SHN64954.1"/>
    </source>
</evidence>
<keyword evidence="6" id="KW-0769">Symport</keyword>
<dbReference type="PRINTS" id="PR00173">
    <property type="entry name" value="EDTRNSPORT"/>
</dbReference>
<sequence>MTAFEIDRPSSGMSRADAKAAAPSVPFYRKLYLQVLIAVALGAALGYVAPNFSVNLKPFGDAFVKAIKVVVGPIIFTTIALGIAKMRDIRQVANVGVKALIYFEIASTLALIIGMIVGNVWPIGKGLNADPAAFDPKAVEAYTKVAKDSGLTEFLLSIIPNSFVEPFVKGDIMPVLFVALLMGLGLSLVQDRGKPVVVFMEAAAAALFGMVRIIMYFAPIAALCAMAFTVGKYGLRTLLDLGQLVASVYIVSILFVLIVLGGFLRLSGFGIGRVLNYFKDEILFVFAATSAETMMPRSMQKLEKLGVSKEVVGLVMPGGFSLNMDGTAIYMTMSVLFLAHAFNVQLTIWHQLSVLFVMLFTSKGAAGVTGGGFIALAATLPVVDAVPVAGIALLLGADRFMAQIRAATNLTSNIIATLVVGRWVGSIDVAAADAELKAGFAEDPDGAGEGAGRTV</sequence>
<accession>A0A1M7T2R0</accession>
<comment type="similarity">
    <text evidence="2">Belongs to the dicarboxylate/amino acid:cation symporter (DAACS) (TC 2.A.23) family.</text>
</comment>
<evidence type="ECO:0000313" key="11">
    <source>
        <dbReference type="Proteomes" id="UP000184096"/>
    </source>
</evidence>
<keyword evidence="7 9" id="KW-1133">Transmembrane helix</keyword>
<dbReference type="InterPro" id="IPR001991">
    <property type="entry name" value="Na-dicarboxylate_symporter"/>
</dbReference>
<dbReference type="PANTHER" id="PTHR42865">
    <property type="entry name" value="PROTON/GLUTAMATE-ASPARTATE SYMPORTER"/>
    <property type="match status" value="1"/>
</dbReference>
<evidence type="ECO:0000256" key="5">
    <source>
        <dbReference type="ARBA" id="ARBA00022692"/>
    </source>
</evidence>
<evidence type="ECO:0000256" key="2">
    <source>
        <dbReference type="ARBA" id="ARBA00006148"/>
    </source>
</evidence>
<dbReference type="PANTHER" id="PTHR42865:SF1">
    <property type="entry name" value="AEROBIC C4-DICARBOXYLATE TRANSPORT PROTEIN"/>
    <property type="match status" value="1"/>
</dbReference>
<dbReference type="PROSITE" id="PS00713">
    <property type="entry name" value="NA_DICARBOXYL_SYMP_1"/>
    <property type="match status" value="1"/>
</dbReference>
<reference evidence="11" key="1">
    <citation type="submission" date="2016-11" db="EMBL/GenBank/DDBJ databases">
        <authorList>
            <person name="Varghese N."/>
            <person name="Submissions S."/>
        </authorList>
    </citation>
    <scope>NUCLEOTIDE SEQUENCE [LARGE SCALE GENOMIC DNA]</scope>
    <source>
        <strain evidence="11">GAS401</strain>
    </source>
</reference>
<evidence type="ECO:0000256" key="9">
    <source>
        <dbReference type="SAM" id="Phobius"/>
    </source>
</evidence>
<name>A0A1M7T2R0_9BRAD</name>
<evidence type="ECO:0000256" key="3">
    <source>
        <dbReference type="ARBA" id="ARBA00022448"/>
    </source>
</evidence>
<dbReference type="InterPro" id="IPR036458">
    <property type="entry name" value="Na:dicarbo_symporter_sf"/>
</dbReference>
<protein>
    <submittedName>
        <fullName evidence="10">Aerobic C4-dicarboxylate transport protein</fullName>
    </submittedName>
</protein>
<dbReference type="NCBIfam" id="NF002461">
    <property type="entry name" value="PRK01663.1"/>
    <property type="match status" value="1"/>
</dbReference>
<feature type="transmembrane region" description="Helical" evidence="9">
    <location>
        <begin position="241"/>
        <end position="264"/>
    </location>
</feature>
<feature type="transmembrane region" description="Helical" evidence="9">
    <location>
        <begin position="372"/>
        <end position="395"/>
    </location>
</feature>
<keyword evidence="4" id="KW-1003">Cell membrane</keyword>